<dbReference type="CDD" id="cd10017">
    <property type="entry name" value="B3_DNA"/>
    <property type="match status" value="1"/>
</dbReference>
<dbReference type="Pfam" id="PF02362">
    <property type="entry name" value="B3"/>
    <property type="match status" value="1"/>
</dbReference>
<dbReference type="PROSITE" id="PS50863">
    <property type="entry name" value="B3"/>
    <property type="match status" value="1"/>
</dbReference>
<keyword evidence="4" id="KW-0539">Nucleus</keyword>
<name>A0A8T0I0W1_CERPU</name>
<dbReference type="InterPro" id="IPR044837">
    <property type="entry name" value="REM16-like"/>
</dbReference>
<proteinExistence type="predicted"/>
<dbReference type="Gene3D" id="2.40.330.10">
    <property type="entry name" value="DNA-binding pseudobarrel domain"/>
    <property type="match status" value="1"/>
</dbReference>
<dbReference type="InterPro" id="IPR003340">
    <property type="entry name" value="B3_DNA-bd"/>
</dbReference>
<dbReference type="EMBL" id="CM026425">
    <property type="protein sequence ID" value="KAG0576535.1"/>
    <property type="molecule type" value="Genomic_DNA"/>
</dbReference>
<dbReference type="SUPFAM" id="SSF101936">
    <property type="entry name" value="DNA-binding pseudobarrel domain"/>
    <property type="match status" value="1"/>
</dbReference>
<keyword evidence="1" id="KW-0805">Transcription regulation</keyword>
<evidence type="ECO:0000256" key="2">
    <source>
        <dbReference type="ARBA" id="ARBA00023125"/>
    </source>
</evidence>
<organism evidence="6 7">
    <name type="scientific">Ceratodon purpureus</name>
    <name type="common">Fire moss</name>
    <name type="synonym">Dicranum purpureum</name>
    <dbReference type="NCBI Taxonomy" id="3225"/>
    <lineage>
        <taxon>Eukaryota</taxon>
        <taxon>Viridiplantae</taxon>
        <taxon>Streptophyta</taxon>
        <taxon>Embryophyta</taxon>
        <taxon>Bryophyta</taxon>
        <taxon>Bryophytina</taxon>
        <taxon>Bryopsida</taxon>
        <taxon>Dicranidae</taxon>
        <taxon>Pseudoditrichales</taxon>
        <taxon>Ditrichaceae</taxon>
        <taxon>Ceratodon</taxon>
    </lineage>
</organism>
<evidence type="ECO:0000256" key="4">
    <source>
        <dbReference type="ARBA" id="ARBA00023242"/>
    </source>
</evidence>
<protein>
    <recommendedName>
        <fullName evidence="5">TF-B3 domain-containing protein</fullName>
    </recommendedName>
</protein>
<dbReference type="Proteomes" id="UP000822688">
    <property type="component" value="Chromosome 5"/>
</dbReference>
<accession>A0A8T0I0W1</accession>
<dbReference type="PANTHER" id="PTHR31391:SF4">
    <property type="entry name" value="B3 DOMAIN-CONTAINING PROTEIN OS03G0184500"/>
    <property type="match status" value="1"/>
</dbReference>
<keyword evidence="2" id="KW-0238">DNA-binding</keyword>
<evidence type="ECO:0000313" key="7">
    <source>
        <dbReference type="Proteomes" id="UP000822688"/>
    </source>
</evidence>
<gene>
    <name evidence="6" type="ORF">KC19_5G087700</name>
</gene>
<evidence type="ECO:0000256" key="1">
    <source>
        <dbReference type="ARBA" id="ARBA00023015"/>
    </source>
</evidence>
<comment type="caution">
    <text evidence="6">The sequence shown here is derived from an EMBL/GenBank/DDBJ whole genome shotgun (WGS) entry which is preliminary data.</text>
</comment>
<keyword evidence="3" id="KW-0804">Transcription</keyword>
<evidence type="ECO:0000313" key="6">
    <source>
        <dbReference type="EMBL" id="KAG0576535.1"/>
    </source>
</evidence>
<reference evidence="6" key="1">
    <citation type="submission" date="2020-06" db="EMBL/GenBank/DDBJ databases">
        <title>WGS assembly of Ceratodon purpureus strain R40.</title>
        <authorList>
            <person name="Carey S.B."/>
            <person name="Jenkins J."/>
            <person name="Shu S."/>
            <person name="Lovell J.T."/>
            <person name="Sreedasyam A."/>
            <person name="Maumus F."/>
            <person name="Tiley G.P."/>
            <person name="Fernandez-Pozo N."/>
            <person name="Barry K."/>
            <person name="Chen C."/>
            <person name="Wang M."/>
            <person name="Lipzen A."/>
            <person name="Daum C."/>
            <person name="Saski C.A."/>
            <person name="Payton A.C."/>
            <person name="Mcbreen J.C."/>
            <person name="Conrad R.E."/>
            <person name="Kollar L.M."/>
            <person name="Olsson S."/>
            <person name="Huttunen S."/>
            <person name="Landis J.B."/>
            <person name="Wickett N.J."/>
            <person name="Johnson M.G."/>
            <person name="Rensing S.A."/>
            <person name="Grimwood J."/>
            <person name="Schmutz J."/>
            <person name="Mcdaniel S.F."/>
        </authorList>
    </citation>
    <scope>NUCLEOTIDE SEQUENCE</scope>
    <source>
        <strain evidence="6">R40</strain>
    </source>
</reference>
<evidence type="ECO:0000259" key="5">
    <source>
        <dbReference type="PROSITE" id="PS50863"/>
    </source>
</evidence>
<evidence type="ECO:0000256" key="3">
    <source>
        <dbReference type="ARBA" id="ARBA00023163"/>
    </source>
</evidence>
<dbReference type="PANTHER" id="PTHR31391">
    <property type="entry name" value="B3 DOMAIN-CONTAINING PROTEIN OS11G0197600-RELATED"/>
    <property type="match status" value="1"/>
</dbReference>
<keyword evidence="7" id="KW-1185">Reference proteome</keyword>
<sequence length="140" mass="16114">MAHAGILTEHYFVYTMSETHVYRDFHLVLLDHFVAGMSLPPSPTRLKFLDCAGHSWDVYSKRNVYNQFALHRTYWALFSLHHLLEEGDVCVFALKEIEPVRSVLVHIFRVVPVTSTDSTSVHSHYKTHEINATKTCTPNS</sequence>
<dbReference type="InterPro" id="IPR015300">
    <property type="entry name" value="DNA-bd_pseudobarrel_sf"/>
</dbReference>
<dbReference type="AlphaFoldDB" id="A0A8T0I0W1"/>
<dbReference type="GO" id="GO:0003677">
    <property type="term" value="F:DNA binding"/>
    <property type="evidence" value="ECO:0007669"/>
    <property type="project" value="UniProtKB-KW"/>
</dbReference>
<feature type="domain" description="TF-B3" evidence="5">
    <location>
        <begin position="12"/>
        <end position="111"/>
    </location>
</feature>